<dbReference type="Proteomes" id="UP000825935">
    <property type="component" value="Chromosome 13"/>
</dbReference>
<evidence type="ECO:0000313" key="2">
    <source>
        <dbReference type="EMBL" id="KAH7420926.1"/>
    </source>
</evidence>
<feature type="transmembrane region" description="Helical" evidence="1">
    <location>
        <begin position="21"/>
        <end position="42"/>
    </location>
</feature>
<proteinExistence type="predicted"/>
<keyword evidence="1" id="KW-1133">Transmembrane helix</keyword>
<dbReference type="PANTHER" id="PTHR36362:SF1">
    <property type="entry name" value="DNA-DIRECTED RNA POLYMERASE SUBUNIT BETA"/>
    <property type="match status" value="1"/>
</dbReference>
<protein>
    <submittedName>
        <fullName evidence="2">Uncharacterized protein</fullName>
    </submittedName>
</protein>
<name>A0A8T2TGN1_CERRI</name>
<evidence type="ECO:0000313" key="3">
    <source>
        <dbReference type="Proteomes" id="UP000825935"/>
    </source>
</evidence>
<dbReference type="AlphaFoldDB" id="A0A8T2TGN1"/>
<reference evidence="2" key="1">
    <citation type="submission" date="2021-08" db="EMBL/GenBank/DDBJ databases">
        <title>WGS assembly of Ceratopteris richardii.</title>
        <authorList>
            <person name="Marchant D.B."/>
            <person name="Chen G."/>
            <person name="Jenkins J."/>
            <person name="Shu S."/>
            <person name="Leebens-Mack J."/>
            <person name="Grimwood J."/>
            <person name="Schmutz J."/>
            <person name="Soltis P."/>
            <person name="Soltis D."/>
            <person name="Chen Z.-H."/>
        </authorList>
    </citation>
    <scope>NUCLEOTIDE SEQUENCE</scope>
    <source>
        <strain evidence="2">Whitten #5841</strain>
        <tissue evidence="2">Leaf</tissue>
    </source>
</reference>
<gene>
    <name evidence="2" type="ORF">KP509_13G030500</name>
</gene>
<keyword evidence="3" id="KW-1185">Reference proteome</keyword>
<dbReference type="PANTHER" id="PTHR36362">
    <property type="entry name" value="DNA-DIRECTED RNA POLYMERASE SUBUNIT BETA"/>
    <property type="match status" value="1"/>
</dbReference>
<comment type="caution">
    <text evidence="2">The sequence shown here is derived from an EMBL/GenBank/DDBJ whole genome shotgun (WGS) entry which is preliminary data.</text>
</comment>
<sequence length="398" mass="45184">MASGFARSWRAAGRSSGGGRLMGVGGLCASLLAVLLIAGFLMEWNELLFRPTPPQIKSLSSFSSSDFGILGVPWCRPKNGRKVPWTHADLVQGLQEFVPIYKTRPIKNNRFGMGFDHSFGLWFIARWIQPDLLIESGAFKGHSTWVLRQAMPTKPIISITPRHPEKYLQKGPAYVDSNCKYLAGKNFVDFGNVNWNDLMDEFGIKDRSKVLVFFDDHQNEMRRFQQAIHAGFSHLVFEDNYDTGTGDHYSLRQICDQPLVKGGGHSCSAMSKEGRLRATRQEKWEKAVDIKELCGPAGEWWGVRGEVRDNFNHSFEQITQEQHLENFMLIESHLDLYWELPPVAAPSLTQQSRYDPARTTYPIIRGNETALFDQLGLGNLDKVLFNGYTQMVYLKVFP</sequence>
<accession>A0A8T2TGN1</accession>
<dbReference type="OMA" id="QWWPCLI"/>
<evidence type="ECO:0000256" key="1">
    <source>
        <dbReference type="SAM" id="Phobius"/>
    </source>
</evidence>
<dbReference type="EMBL" id="CM035418">
    <property type="protein sequence ID" value="KAH7420926.1"/>
    <property type="molecule type" value="Genomic_DNA"/>
</dbReference>
<keyword evidence="1" id="KW-0472">Membrane</keyword>
<keyword evidence="1" id="KW-0812">Transmembrane</keyword>
<dbReference type="OrthoDB" id="1900908at2759"/>
<dbReference type="GO" id="GO:0012505">
    <property type="term" value="C:endomembrane system"/>
    <property type="evidence" value="ECO:0007669"/>
    <property type="project" value="TreeGrafter"/>
</dbReference>
<organism evidence="2 3">
    <name type="scientific">Ceratopteris richardii</name>
    <name type="common">Triangle waterfern</name>
    <dbReference type="NCBI Taxonomy" id="49495"/>
    <lineage>
        <taxon>Eukaryota</taxon>
        <taxon>Viridiplantae</taxon>
        <taxon>Streptophyta</taxon>
        <taxon>Embryophyta</taxon>
        <taxon>Tracheophyta</taxon>
        <taxon>Polypodiopsida</taxon>
        <taxon>Polypodiidae</taxon>
        <taxon>Polypodiales</taxon>
        <taxon>Pteridineae</taxon>
        <taxon>Pteridaceae</taxon>
        <taxon>Parkerioideae</taxon>
        <taxon>Ceratopteris</taxon>
    </lineage>
</organism>